<evidence type="ECO:0000256" key="12">
    <source>
        <dbReference type="SAM" id="Phobius"/>
    </source>
</evidence>
<keyword evidence="11 12" id="KW-0472">Membrane</keyword>
<feature type="transmembrane region" description="Helical" evidence="12">
    <location>
        <begin position="127"/>
        <end position="153"/>
    </location>
</feature>
<dbReference type="FunFam" id="3.40.50.2300:FF:000014">
    <property type="entry name" value="PTS system fructose-like transporter subunit IIB"/>
    <property type="match status" value="1"/>
</dbReference>
<feature type="transmembrane region" description="Helical" evidence="12">
    <location>
        <begin position="173"/>
        <end position="191"/>
    </location>
</feature>
<dbReference type="Pfam" id="PF02302">
    <property type="entry name" value="PTS_IIB"/>
    <property type="match status" value="1"/>
</dbReference>
<dbReference type="CDD" id="cd05569">
    <property type="entry name" value="PTS_IIB_fructose"/>
    <property type="match status" value="1"/>
</dbReference>
<keyword evidence="16" id="KW-1185">Reference proteome</keyword>
<dbReference type="Proteomes" id="UP000198661">
    <property type="component" value="Unassembled WGS sequence"/>
</dbReference>
<gene>
    <name evidence="15" type="ORF">SAMN04488025_1465</name>
</gene>
<dbReference type="SUPFAM" id="SSF52794">
    <property type="entry name" value="PTS system IIB component-like"/>
    <property type="match status" value="1"/>
</dbReference>
<dbReference type="PROSITE" id="PS51099">
    <property type="entry name" value="PTS_EIIB_TYPE_2"/>
    <property type="match status" value="1"/>
</dbReference>
<dbReference type="NCBIfam" id="TIGR00829">
    <property type="entry name" value="FRU"/>
    <property type="match status" value="1"/>
</dbReference>
<keyword evidence="8 12" id="KW-0812">Transmembrane</keyword>
<dbReference type="GO" id="GO:0090563">
    <property type="term" value="F:protein-phosphocysteine-sugar phosphotransferase activity"/>
    <property type="evidence" value="ECO:0007669"/>
    <property type="project" value="TreeGrafter"/>
</dbReference>
<dbReference type="InterPro" id="IPR050864">
    <property type="entry name" value="Bacterial_PTS_Sugar_Transport"/>
</dbReference>
<dbReference type="PANTHER" id="PTHR30505">
    <property type="entry name" value="FRUCTOSE-LIKE PERMEASE"/>
    <property type="match status" value="1"/>
</dbReference>
<evidence type="ECO:0000256" key="2">
    <source>
        <dbReference type="ARBA" id="ARBA00022448"/>
    </source>
</evidence>
<dbReference type="GO" id="GO:0016301">
    <property type="term" value="F:kinase activity"/>
    <property type="evidence" value="ECO:0007669"/>
    <property type="project" value="UniProtKB-KW"/>
</dbReference>
<dbReference type="InterPro" id="IPR006327">
    <property type="entry name" value="PTS_IIC_fruc"/>
</dbReference>
<evidence type="ECO:0000256" key="6">
    <source>
        <dbReference type="ARBA" id="ARBA00022679"/>
    </source>
</evidence>
<dbReference type="OrthoDB" id="9782569at2"/>
<evidence type="ECO:0000256" key="8">
    <source>
        <dbReference type="ARBA" id="ARBA00022692"/>
    </source>
</evidence>
<feature type="transmembrane region" description="Helical" evidence="12">
    <location>
        <begin position="323"/>
        <end position="343"/>
    </location>
</feature>
<evidence type="ECO:0000256" key="4">
    <source>
        <dbReference type="ARBA" id="ARBA00022553"/>
    </source>
</evidence>
<evidence type="ECO:0000313" key="16">
    <source>
        <dbReference type="Proteomes" id="UP000198661"/>
    </source>
</evidence>
<dbReference type="Pfam" id="PF02378">
    <property type="entry name" value="PTS_EIIC"/>
    <property type="match status" value="1"/>
</dbReference>
<dbReference type="EMBL" id="FOOK01000046">
    <property type="protein sequence ID" value="SFG54965.1"/>
    <property type="molecule type" value="Genomic_DNA"/>
</dbReference>
<evidence type="ECO:0000256" key="3">
    <source>
        <dbReference type="ARBA" id="ARBA00022475"/>
    </source>
</evidence>
<feature type="transmembrane region" description="Helical" evidence="12">
    <location>
        <begin position="386"/>
        <end position="406"/>
    </location>
</feature>
<dbReference type="NCBIfam" id="TIGR01427">
    <property type="entry name" value="PTS_IIC_fructo"/>
    <property type="match status" value="1"/>
</dbReference>
<feature type="domain" description="PTS EIIC type-2" evidence="14">
    <location>
        <begin position="123"/>
        <end position="458"/>
    </location>
</feature>
<evidence type="ECO:0000259" key="14">
    <source>
        <dbReference type="PROSITE" id="PS51104"/>
    </source>
</evidence>
<feature type="transmembrane region" description="Helical" evidence="12">
    <location>
        <begin position="427"/>
        <end position="448"/>
    </location>
</feature>
<dbReference type="InterPro" id="IPR013011">
    <property type="entry name" value="PTS_EIIB_2"/>
</dbReference>
<dbReference type="GO" id="GO:0005351">
    <property type="term" value="F:carbohydrate:proton symporter activity"/>
    <property type="evidence" value="ECO:0007669"/>
    <property type="project" value="InterPro"/>
</dbReference>
<feature type="transmembrane region" description="Helical" evidence="12">
    <location>
        <begin position="246"/>
        <end position="266"/>
    </location>
</feature>
<dbReference type="GO" id="GO:0009401">
    <property type="term" value="P:phosphoenolpyruvate-dependent sugar phosphotransferase system"/>
    <property type="evidence" value="ECO:0007669"/>
    <property type="project" value="UniProtKB-KW"/>
</dbReference>
<keyword evidence="9" id="KW-0418">Kinase</keyword>
<keyword evidence="10 12" id="KW-1133">Transmembrane helix</keyword>
<dbReference type="PROSITE" id="PS51104">
    <property type="entry name" value="PTS_EIIC_TYPE_2"/>
    <property type="match status" value="1"/>
</dbReference>
<comment type="subcellular location">
    <subcellularLocation>
        <location evidence="1">Cell inner membrane</location>
        <topology evidence="1">Multi-pass membrane protein</topology>
    </subcellularLocation>
</comment>
<evidence type="ECO:0000256" key="7">
    <source>
        <dbReference type="ARBA" id="ARBA00022683"/>
    </source>
</evidence>
<accession>A0A1I2SQ35</accession>
<dbReference type="RefSeq" id="WP_092041547.1">
    <property type="nucleotide sequence ID" value="NZ_FOOK01000046.1"/>
</dbReference>
<feature type="transmembrane region" description="Helical" evidence="12">
    <location>
        <begin position="203"/>
        <end position="226"/>
    </location>
</feature>
<dbReference type="InterPro" id="IPR003353">
    <property type="entry name" value="PTS_IIB_fruc"/>
</dbReference>
<dbReference type="InterPro" id="IPR036095">
    <property type="entry name" value="PTS_EIIB-like_sf"/>
</dbReference>
<dbReference type="InterPro" id="IPR003501">
    <property type="entry name" value="PTS_EIIB_2/3"/>
</dbReference>
<evidence type="ECO:0000313" key="15">
    <source>
        <dbReference type="EMBL" id="SFG54965.1"/>
    </source>
</evidence>
<keyword evidence="6" id="KW-0808">Transferase</keyword>
<evidence type="ECO:0000256" key="1">
    <source>
        <dbReference type="ARBA" id="ARBA00004429"/>
    </source>
</evidence>
<evidence type="ECO:0000259" key="13">
    <source>
        <dbReference type="PROSITE" id="PS51099"/>
    </source>
</evidence>
<keyword evidence="5" id="KW-0762">Sugar transport</keyword>
<dbReference type="InterPro" id="IPR003352">
    <property type="entry name" value="PTS_EIIC"/>
</dbReference>
<organism evidence="15 16">
    <name type="scientific">Planifilum fulgidum</name>
    <dbReference type="NCBI Taxonomy" id="201973"/>
    <lineage>
        <taxon>Bacteria</taxon>
        <taxon>Bacillati</taxon>
        <taxon>Bacillota</taxon>
        <taxon>Bacilli</taxon>
        <taxon>Bacillales</taxon>
        <taxon>Thermoactinomycetaceae</taxon>
        <taxon>Planifilum</taxon>
    </lineage>
</organism>
<dbReference type="InterPro" id="IPR013014">
    <property type="entry name" value="PTS_EIIC_2"/>
</dbReference>
<evidence type="ECO:0000256" key="11">
    <source>
        <dbReference type="ARBA" id="ARBA00023136"/>
    </source>
</evidence>
<keyword evidence="4" id="KW-0597">Phosphoprotein</keyword>
<name>A0A1I2SQ35_9BACL</name>
<feature type="transmembrane region" description="Helical" evidence="12">
    <location>
        <begin position="278"/>
        <end position="303"/>
    </location>
</feature>
<dbReference type="PANTHER" id="PTHR30505:SF0">
    <property type="entry name" value="FRUCTOSE-LIKE PTS SYSTEM EIIBC COMPONENT-RELATED"/>
    <property type="match status" value="1"/>
</dbReference>
<dbReference type="STRING" id="201973.SAMN04488025_1465"/>
<evidence type="ECO:0000256" key="5">
    <source>
        <dbReference type="ARBA" id="ARBA00022597"/>
    </source>
</evidence>
<feature type="domain" description="PTS EIIB type-2" evidence="13">
    <location>
        <begin position="4"/>
        <end position="99"/>
    </location>
</feature>
<dbReference type="AlphaFoldDB" id="A0A1I2SQ35"/>
<reference evidence="15 16" key="1">
    <citation type="submission" date="2016-10" db="EMBL/GenBank/DDBJ databases">
        <authorList>
            <person name="de Groot N.N."/>
        </authorList>
    </citation>
    <scope>NUCLEOTIDE SEQUENCE [LARGE SCALE GENOMIC DNA]</scope>
    <source>
        <strain evidence="15 16">DSM 44945</strain>
    </source>
</reference>
<evidence type="ECO:0000256" key="9">
    <source>
        <dbReference type="ARBA" id="ARBA00022777"/>
    </source>
</evidence>
<dbReference type="GO" id="GO:0022877">
    <property type="term" value="F:protein-N(PI)-phosphohistidine-fructose phosphotransferase system transporter activity"/>
    <property type="evidence" value="ECO:0007669"/>
    <property type="project" value="InterPro"/>
</dbReference>
<keyword evidence="3" id="KW-1003">Cell membrane</keyword>
<proteinExistence type="predicted"/>
<evidence type="ECO:0000256" key="10">
    <source>
        <dbReference type="ARBA" id="ARBA00022989"/>
    </source>
</evidence>
<dbReference type="Gene3D" id="3.40.50.2300">
    <property type="match status" value="1"/>
</dbReference>
<dbReference type="GO" id="GO:0005886">
    <property type="term" value="C:plasma membrane"/>
    <property type="evidence" value="ECO:0007669"/>
    <property type="project" value="UniProtKB-SubCell"/>
</dbReference>
<keyword evidence="2" id="KW-0813">Transport</keyword>
<protein>
    <submittedName>
        <fullName evidence="15">PTS system, fructose-specific IIC component</fullName>
    </submittedName>
</protein>
<sequence length="462" mass="47990">MKKLVAVTGCPTGIAHTYMAAESLSKAAEKLGVSIKVETRGASGVENRLTEEEIREAHAVILSSDVDAEEDRFQGKTVIRSSLGDAIKNAERLIEEALSKPAASYEDRVKAVKKEREQKRSGPYKHLMNGVSFMIPLVVAGGLIIALSFTFGIHAAEEEGSLAANLMKIGGESAFALMVPVLAGYIAYSIADKAGLAPGMVGGMLASSTGSGFLGGIVAGFLAGYVAKWMKEKIRLPKSLEGLKPILLIPFLATLVVGLLMIYVIGTPVKGVMDSLTAWLKSLGTANAVLMGLLLGAMMAFDMGGPVNKAAYTFGVGLLGNEIYGPMAAVMAAGMTPPLGLWLATRIARRKFTWEEREAGKAAGILGLSFITEGAIPFAAADPFRVIPSIVVGSAVTGALAMGLGCTLRAPHGGVFVLPIPHAVGNLAGFLLAIAAGTVVTALLVSLLKKNVVAQEVGDGNQ</sequence>
<keyword evidence="7" id="KW-0598">Phosphotransferase system</keyword>